<protein>
    <recommendedName>
        <fullName evidence="1">SET domain-containing protein</fullName>
    </recommendedName>
</protein>
<dbReference type="InterPro" id="IPR053185">
    <property type="entry name" value="SET_domain_protein"/>
</dbReference>
<dbReference type="PANTHER" id="PTHR47332">
    <property type="entry name" value="SET DOMAIN-CONTAINING PROTEIN 5"/>
    <property type="match status" value="1"/>
</dbReference>
<sequence>MARRLERYVGYSGFRSERIGPLFDSSENRIQNIAHFNGIEGQGVGYFVSFSASFINHSYVYYNDVSGCVTLHALRQIAQGEEITISYFQENPYQTKNERNQQLAKYGFACDCVACGSSESDERRRFMMELRRRLITYNQNNNTSEESHYQAMANLRELVTCMEEETMESLELSLCYPEQARILSSEMSEPGATKPERPCSYACYAWLWTMRAPSISHFRSTSDRIQGTM</sequence>
<name>A0A4Q4T994_9PEZI</name>
<dbReference type="AlphaFoldDB" id="A0A4Q4T994"/>
<dbReference type="InterPro" id="IPR001214">
    <property type="entry name" value="SET_dom"/>
</dbReference>
<dbReference type="Proteomes" id="UP000293360">
    <property type="component" value="Unassembled WGS sequence"/>
</dbReference>
<dbReference type="InterPro" id="IPR046341">
    <property type="entry name" value="SET_dom_sf"/>
</dbReference>
<comment type="caution">
    <text evidence="2">The sequence shown here is derived from an EMBL/GenBank/DDBJ whole genome shotgun (WGS) entry which is preliminary data.</text>
</comment>
<evidence type="ECO:0000313" key="2">
    <source>
        <dbReference type="EMBL" id="RYP03106.1"/>
    </source>
</evidence>
<reference evidence="2 3" key="1">
    <citation type="submission" date="2018-06" db="EMBL/GenBank/DDBJ databases">
        <title>Complete Genomes of Monosporascus.</title>
        <authorList>
            <person name="Robinson A.J."/>
            <person name="Natvig D.O."/>
        </authorList>
    </citation>
    <scope>NUCLEOTIDE SEQUENCE [LARGE SCALE GENOMIC DNA]</scope>
    <source>
        <strain evidence="2 3">CBS 110550</strain>
    </source>
</reference>
<feature type="domain" description="SET" evidence="1">
    <location>
        <begin position="32"/>
        <end position="87"/>
    </location>
</feature>
<organism evidence="2 3">
    <name type="scientific">Monosporascus ibericus</name>
    <dbReference type="NCBI Taxonomy" id="155417"/>
    <lineage>
        <taxon>Eukaryota</taxon>
        <taxon>Fungi</taxon>
        <taxon>Dikarya</taxon>
        <taxon>Ascomycota</taxon>
        <taxon>Pezizomycotina</taxon>
        <taxon>Sordariomycetes</taxon>
        <taxon>Xylariomycetidae</taxon>
        <taxon>Xylariales</taxon>
        <taxon>Xylariales incertae sedis</taxon>
        <taxon>Monosporascus</taxon>
    </lineage>
</organism>
<dbReference type="Gene3D" id="2.170.270.10">
    <property type="entry name" value="SET domain"/>
    <property type="match status" value="1"/>
</dbReference>
<keyword evidence="3" id="KW-1185">Reference proteome</keyword>
<gene>
    <name evidence="2" type="ORF">DL764_005367</name>
</gene>
<dbReference type="OrthoDB" id="265717at2759"/>
<accession>A0A4Q4T994</accession>
<dbReference type="Pfam" id="PF00856">
    <property type="entry name" value="SET"/>
    <property type="match status" value="1"/>
</dbReference>
<dbReference type="PANTHER" id="PTHR47332:SF4">
    <property type="entry name" value="SET DOMAIN-CONTAINING PROTEIN 5"/>
    <property type="match status" value="1"/>
</dbReference>
<dbReference type="EMBL" id="QJNU01000281">
    <property type="protein sequence ID" value="RYP03106.1"/>
    <property type="molecule type" value="Genomic_DNA"/>
</dbReference>
<dbReference type="CDD" id="cd20071">
    <property type="entry name" value="SET_SMYD"/>
    <property type="match status" value="1"/>
</dbReference>
<dbReference type="SUPFAM" id="SSF82199">
    <property type="entry name" value="SET domain"/>
    <property type="match status" value="1"/>
</dbReference>
<evidence type="ECO:0000259" key="1">
    <source>
        <dbReference type="Pfam" id="PF00856"/>
    </source>
</evidence>
<evidence type="ECO:0000313" key="3">
    <source>
        <dbReference type="Proteomes" id="UP000293360"/>
    </source>
</evidence>
<proteinExistence type="predicted"/>